<sequence length="392" mass="43727">MLRNFGRYARVPCLNATRRGIIRSTQTQAQQPRGIRQGTLFGLLACTGLGVTIYTVLEYYSLFREWPEDIRNDVRLGIKFKHVGDFDKSIAAFTTAIEKGRNLSDESYKQMGVSKTIALTGLQISLSNVYELANTPQNALAVLQDALSSLLALESPSSSEQHRSIALSQKMGDLCLRFGRQDAAEKYYEWGIEQMLKIGLKMDKNSEIKRATDGEVILVHELELPNWVSKSDLGASLERLAGLFAERGRPADAVPLYVQTISLLLPPKEKRTRDPTSDERCRAGLLMSNLSQVLTTHPSTKNLKTALSWADKSVDIVENAVENTKRDDKRSRICDHTLAVGLFNLGVLNEMLKNSDKAKEQYTKAIAKSEEIGLLQGKLQAKDGLRRINNNN</sequence>
<dbReference type="OrthoDB" id="10050400at2759"/>
<dbReference type="EMBL" id="SPRV01000004">
    <property type="protein sequence ID" value="TIC71110.1"/>
    <property type="molecule type" value="Genomic_DNA"/>
</dbReference>
<dbReference type="SUPFAM" id="SSF48452">
    <property type="entry name" value="TPR-like"/>
    <property type="match status" value="2"/>
</dbReference>
<dbReference type="EMBL" id="SPRX01000021">
    <property type="protein sequence ID" value="TIC65681.1"/>
    <property type="molecule type" value="Genomic_DNA"/>
</dbReference>
<evidence type="ECO:0008006" key="8">
    <source>
        <dbReference type="Google" id="ProtNLM"/>
    </source>
</evidence>
<dbReference type="AlphaFoldDB" id="A0A4T0LQ12"/>
<keyword evidence="1" id="KW-1133">Transmembrane helix</keyword>
<name>A0A4T0LQ12_9BASI</name>
<protein>
    <recommendedName>
        <fullName evidence="8">TPR-like protein</fullName>
    </recommendedName>
</protein>
<dbReference type="InterPro" id="IPR019734">
    <property type="entry name" value="TPR_rpt"/>
</dbReference>
<evidence type="ECO:0000313" key="7">
    <source>
        <dbReference type="Proteomes" id="UP000310708"/>
    </source>
</evidence>
<dbReference type="InterPro" id="IPR040201">
    <property type="entry name" value="Mrg3-like"/>
</dbReference>
<keyword evidence="1" id="KW-0472">Membrane</keyword>
<dbReference type="Gene3D" id="1.25.40.10">
    <property type="entry name" value="Tetratricopeptide repeat domain"/>
    <property type="match status" value="2"/>
</dbReference>
<evidence type="ECO:0000313" key="6">
    <source>
        <dbReference type="Proteomes" id="UP000309601"/>
    </source>
</evidence>
<dbReference type="Proteomes" id="UP000305362">
    <property type="component" value="Unassembled WGS sequence"/>
</dbReference>
<evidence type="ECO:0000313" key="3">
    <source>
        <dbReference type="EMBL" id="TIC67428.1"/>
    </source>
</evidence>
<proteinExistence type="predicted"/>
<organism evidence="2 7">
    <name type="scientific">Wallemia mellicola</name>
    <dbReference type="NCBI Taxonomy" id="1708541"/>
    <lineage>
        <taxon>Eukaryota</taxon>
        <taxon>Fungi</taxon>
        <taxon>Dikarya</taxon>
        <taxon>Basidiomycota</taxon>
        <taxon>Wallemiomycotina</taxon>
        <taxon>Wallemiomycetes</taxon>
        <taxon>Wallemiales</taxon>
        <taxon>Wallemiaceae</taxon>
        <taxon>Wallemia</taxon>
    </lineage>
</organism>
<evidence type="ECO:0000313" key="5">
    <source>
        <dbReference type="Proteomes" id="UP000305362"/>
    </source>
</evidence>
<evidence type="ECO:0000256" key="1">
    <source>
        <dbReference type="SAM" id="Phobius"/>
    </source>
</evidence>
<evidence type="ECO:0000313" key="4">
    <source>
        <dbReference type="EMBL" id="TIC71110.1"/>
    </source>
</evidence>
<dbReference type="EMBL" id="SPRW01000012">
    <property type="protein sequence ID" value="TIC67428.1"/>
    <property type="molecule type" value="Genomic_DNA"/>
</dbReference>
<dbReference type="SMART" id="SM00028">
    <property type="entry name" value="TPR"/>
    <property type="match status" value="2"/>
</dbReference>
<keyword evidence="1" id="KW-0812">Transmembrane</keyword>
<dbReference type="InterPro" id="IPR011990">
    <property type="entry name" value="TPR-like_helical_dom_sf"/>
</dbReference>
<feature type="transmembrane region" description="Helical" evidence="1">
    <location>
        <begin position="40"/>
        <end position="62"/>
    </location>
</feature>
<accession>A0A4T0LQ12</accession>
<dbReference type="PANTHER" id="PTHR28142:SF1">
    <property type="entry name" value="MITOCHONDRIAL INNER MEMBRANE I-AAA PROTEASE SUPERCOMPLEX SUBUNIT MGR3-RELATED"/>
    <property type="match status" value="1"/>
</dbReference>
<gene>
    <name evidence="2" type="ORF">E3Q01_02058</name>
    <name evidence="3" type="ORF">E3Q02_01532</name>
    <name evidence="4" type="ORF">E3Q03_00668</name>
</gene>
<reference evidence="5 6" key="1">
    <citation type="submission" date="2019-03" db="EMBL/GenBank/DDBJ databases">
        <title>Sequencing 25 genomes of Wallemia mellicola.</title>
        <authorList>
            <person name="Gostincar C."/>
        </authorList>
    </citation>
    <scope>NUCLEOTIDE SEQUENCE [LARGE SCALE GENOMIC DNA]</scope>
    <source>
        <strain evidence="3 6">EXF-1274</strain>
        <strain evidence="4 5">EXF-1277</strain>
        <strain evidence="2 7">EXF-757</strain>
    </source>
</reference>
<dbReference type="PANTHER" id="PTHR28142">
    <property type="entry name" value="MITOCHONDRIAL INNER MEMBRANE I-AAA PROTEASE SUPERCOMPLEX SUBUNIT MGR3-RELATED"/>
    <property type="match status" value="1"/>
</dbReference>
<dbReference type="Proteomes" id="UP000310708">
    <property type="component" value="Unassembled WGS sequence"/>
</dbReference>
<dbReference type="Proteomes" id="UP000309601">
    <property type="component" value="Unassembled WGS sequence"/>
</dbReference>
<comment type="caution">
    <text evidence="2">The sequence shown here is derived from an EMBL/GenBank/DDBJ whole genome shotgun (WGS) entry which is preliminary data.</text>
</comment>
<evidence type="ECO:0000313" key="2">
    <source>
        <dbReference type="EMBL" id="TIC65681.1"/>
    </source>
</evidence>